<accession>A0AAV2F1A9</accession>
<protein>
    <recommendedName>
        <fullName evidence="3">Secreted protein</fullName>
    </recommendedName>
</protein>
<dbReference type="Proteomes" id="UP001497516">
    <property type="component" value="Chromosome 6"/>
</dbReference>
<dbReference type="AlphaFoldDB" id="A0AAV2F1A9"/>
<dbReference type="EMBL" id="OZ034819">
    <property type="protein sequence ID" value="CAL1391355.1"/>
    <property type="molecule type" value="Genomic_DNA"/>
</dbReference>
<sequence>MSYQSSRAIRTLLLLLTGTCRRTRRKKYILRRSLRPRGNHLRDPDTLLSTRHRVHLTISTGTMVTKGISPRQGILRSRRRRPVIHPINTRTYRAMTTTTTIIIMTIPKLRSSTAVWLLSLAVG</sequence>
<organism evidence="1 2">
    <name type="scientific">Linum trigynum</name>
    <dbReference type="NCBI Taxonomy" id="586398"/>
    <lineage>
        <taxon>Eukaryota</taxon>
        <taxon>Viridiplantae</taxon>
        <taxon>Streptophyta</taxon>
        <taxon>Embryophyta</taxon>
        <taxon>Tracheophyta</taxon>
        <taxon>Spermatophyta</taxon>
        <taxon>Magnoliopsida</taxon>
        <taxon>eudicotyledons</taxon>
        <taxon>Gunneridae</taxon>
        <taxon>Pentapetalae</taxon>
        <taxon>rosids</taxon>
        <taxon>fabids</taxon>
        <taxon>Malpighiales</taxon>
        <taxon>Linaceae</taxon>
        <taxon>Linum</taxon>
    </lineage>
</organism>
<keyword evidence="2" id="KW-1185">Reference proteome</keyword>
<name>A0AAV2F1A9_9ROSI</name>
<evidence type="ECO:0000313" key="2">
    <source>
        <dbReference type="Proteomes" id="UP001497516"/>
    </source>
</evidence>
<evidence type="ECO:0000313" key="1">
    <source>
        <dbReference type="EMBL" id="CAL1391355.1"/>
    </source>
</evidence>
<reference evidence="1 2" key="1">
    <citation type="submission" date="2024-04" db="EMBL/GenBank/DDBJ databases">
        <authorList>
            <person name="Fracassetti M."/>
        </authorList>
    </citation>
    <scope>NUCLEOTIDE SEQUENCE [LARGE SCALE GENOMIC DNA]</scope>
</reference>
<proteinExistence type="predicted"/>
<evidence type="ECO:0008006" key="3">
    <source>
        <dbReference type="Google" id="ProtNLM"/>
    </source>
</evidence>
<gene>
    <name evidence="1" type="ORF">LTRI10_LOCUS32082</name>
</gene>